<proteinExistence type="predicted"/>
<protein>
    <submittedName>
        <fullName evidence="1">Uncharacterized protein</fullName>
    </submittedName>
</protein>
<evidence type="ECO:0000313" key="1">
    <source>
        <dbReference type="EMBL" id="TPG59923.1"/>
    </source>
</evidence>
<reference evidence="1 2" key="1">
    <citation type="journal article" date="2019" name="Environ. Microbiol.">
        <title>Species interactions and distinct microbial communities in high Arctic permafrost affected cryosols are associated with the CH4 and CO2 gas fluxes.</title>
        <authorList>
            <person name="Altshuler I."/>
            <person name="Hamel J."/>
            <person name="Turney S."/>
            <person name="Magnuson E."/>
            <person name="Levesque R."/>
            <person name="Greer C."/>
            <person name="Whyte L.G."/>
        </authorList>
    </citation>
    <scope>NUCLEOTIDE SEQUENCE [LARGE SCALE GENOMIC DNA]</scope>
    <source>
        <strain evidence="1 2">E4</strain>
    </source>
</reference>
<evidence type="ECO:0000313" key="2">
    <source>
        <dbReference type="Proteomes" id="UP000317663"/>
    </source>
</evidence>
<dbReference type="AlphaFoldDB" id="A0A502GGR9"/>
<comment type="caution">
    <text evidence="1">The sequence shown here is derived from an EMBL/GenBank/DDBJ whole genome shotgun (WGS) entry which is preliminary data.</text>
</comment>
<dbReference type="EMBL" id="RCZD01000008">
    <property type="protein sequence ID" value="TPG59923.1"/>
    <property type="molecule type" value="Genomic_DNA"/>
</dbReference>
<accession>A0A502GGR9</accession>
<sequence length="158" mass="18028">MSELKWASDSILRSLGYIANVRNLKSLDDFKESDPNAVPAKEDIKFSWGRGDASAVIKHWKDLTNLKCVTESKAMSELRQLSDSSRAYHFKDTVEHLERNLRNVSGVMYWMPETDVSGHANLILNMIKDITPTGCLISDAKDVRFYINVENNFIVKFN</sequence>
<dbReference type="Proteomes" id="UP000317663">
    <property type="component" value="Unassembled WGS sequence"/>
</dbReference>
<name>A0A502GGR9_9GAMM</name>
<gene>
    <name evidence="1" type="ORF">EAH77_15260</name>
</gene>
<keyword evidence="2" id="KW-1185">Reference proteome</keyword>
<organism evidence="1 2">
    <name type="scientific">Ewingella americana</name>
    <dbReference type="NCBI Taxonomy" id="41202"/>
    <lineage>
        <taxon>Bacteria</taxon>
        <taxon>Pseudomonadati</taxon>
        <taxon>Pseudomonadota</taxon>
        <taxon>Gammaproteobacteria</taxon>
        <taxon>Enterobacterales</taxon>
        <taxon>Yersiniaceae</taxon>
        <taxon>Ewingella</taxon>
    </lineage>
</organism>